<evidence type="ECO:0000313" key="6">
    <source>
        <dbReference type="Proteomes" id="UP001318040"/>
    </source>
</evidence>
<protein>
    <recommendedName>
        <fullName evidence="2">Coiled-coil domain-containing protein 22</fullName>
    </recommendedName>
</protein>
<keyword evidence="6" id="KW-1185">Reference proteome</keyword>
<sequence length="643" mass="71213">MEEVDGIILHSLRQCGLEVPEEVTGLKEFTTELIVEGAVLCLRVISPAAGGGLSHVLPPGMSARFRLGMSLAQACQELGYPGEIGYQTFLYSSESEIRRLFLFLLEKLPKESAVSADRPAGKMALLQRAIAEQIRVELATPWVPPLCRTPLLLSWPQDPSRPVPFRSVPLSVPADVTDKTLRIPKGVQAYWSEFLPTVSGQCPGPARVAAAVLENNTAGVSAAQEWDAEWNSQGLASRLTPEEYRLRKRERLHKKVREQFRQAVTRGLADPVPALGVTALGVTALGVTAGGGGAPAGTAAVKGSRFVHTEKLIFTQEQDKPELLASPPGDRRAVSEDTEQDVQSRRAREAETLQERLQRTVAQVEALELDTRRLRGGFTQVEEELGASQQALAEHRESFRVRKATLDLLPDAHNNAAKLQAVVEGSAKRVLALTAQWESHRSPLVQQLRELKELGLSCQEASSRRVAQIREMRVKMKSTAEEVRSKEDLHRQLAADYESMPKDVARAAYTQRILEIVANIKRQKEEIGKVLADTREVQKDINGLAGKLERTFSVTDELLFKDAKKDETARKAYKHLAALHENCAQLIHTIEDTGAVMREIRDLEEQTELERSKKTLSNLERIVGDLRAMQHENSLLGARMHSA</sequence>
<dbReference type="InterPro" id="IPR008530">
    <property type="entry name" value="CCDC22"/>
</dbReference>
<dbReference type="PANTHER" id="PTHR15668:SF4">
    <property type="entry name" value="COILED-COIL DOMAIN-CONTAINING PROTEIN 22"/>
    <property type="match status" value="1"/>
</dbReference>
<evidence type="ECO:0000259" key="5">
    <source>
        <dbReference type="Pfam" id="PF21674"/>
    </source>
</evidence>
<dbReference type="KEGG" id="pmrn:116952695"/>
<evidence type="ECO:0000256" key="2">
    <source>
        <dbReference type="ARBA" id="ARBA00016694"/>
    </source>
</evidence>
<feature type="domain" description="CCDC22 N-terminal" evidence="5">
    <location>
        <begin position="1"/>
        <end position="109"/>
    </location>
</feature>
<dbReference type="GO" id="GO:2000060">
    <property type="term" value="P:positive regulation of ubiquitin-dependent protein catabolic process"/>
    <property type="evidence" value="ECO:0007669"/>
    <property type="project" value="TreeGrafter"/>
</dbReference>
<dbReference type="AlphaFoldDB" id="A0AAJ7XBD4"/>
<gene>
    <name evidence="7 8 9" type="primary">CCDC22</name>
</gene>
<evidence type="ECO:0000313" key="8">
    <source>
        <dbReference type="RefSeq" id="XP_032828172.1"/>
    </source>
</evidence>
<feature type="domain" description="CCDC22 coiled-coil" evidence="4">
    <location>
        <begin position="128"/>
        <end position="613"/>
    </location>
</feature>
<dbReference type="InterPro" id="IPR048348">
    <property type="entry name" value="CCDC22_CC"/>
</dbReference>
<name>A0AAJ7XBD4_PETMA</name>
<dbReference type="PANTHER" id="PTHR15668">
    <property type="entry name" value="JM1 PROTEIN"/>
    <property type="match status" value="1"/>
</dbReference>
<dbReference type="CTD" id="28952"/>
<dbReference type="GO" id="GO:0097602">
    <property type="term" value="F:cullin family protein binding"/>
    <property type="evidence" value="ECO:0007669"/>
    <property type="project" value="TreeGrafter"/>
</dbReference>
<dbReference type="Pfam" id="PF21674">
    <property type="entry name" value="CCDC22_N"/>
    <property type="match status" value="1"/>
</dbReference>
<dbReference type="RefSeq" id="XP_032828172.1">
    <property type="nucleotide sequence ID" value="XM_032972281.1"/>
</dbReference>
<reference evidence="7 8" key="1">
    <citation type="submission" date="2025-04" db="UniProtKB">
        <authorList>
            <consortium name="RefSeq"/>
        </authorList>
    </citation>
    <scope>IDENTIFICATION</scope>
    <source>
        <tissue evidence="7 8">Sperm</tissue>
    </source>
</reference>
<evidence type="ECO:0000256" key="1">
    <source>
        <dbReference type="ARBA" id="ARBA00006438"/>
    </source>
</evidence>
<proteinExistence type="inferred from homology"/>
<comment type="similarity">
    <text evidence="1">Belongs to the CCDC22 family.</text>
</comment>
<dbReference type="RefSeq" id="XP_032828171.1">
    <property type="nucleotide sequence ID" value="XM_032972280.1"/>
</dbReference>
<dbReference type="RefSeq" id="XP_032828173.1">
    <property type="nucleotide sequence ID" value="XM_032972282.1"/>
</dbReference>
<organism evidence="6 7">
    <name type="scientific">Petromyzon marinus</name>
    <name type="common">Sea lamprey</name>
    <dbReference type="NCBI Taxonomy" id="7757"/>
    <lineage>
        <taxon>Eukaryota</taxon>
        <taxon>Metazoa</taxon>
        <taxon>Chordata</taxon>
        <taxon>Craniata</taxon>
        <taxon>Vertebrata</taxon>
        <taxon>Cyclostomata</taxon>
        <taxon>Hyperoartia</taxon>
        <taxon>Petromyzontiformes</taxon>
        <taxon>Petromyzontidae</taxon>
        <taxon>Petromyzon</taxon>
    </lineage>
</organism>
<accession>A0AAJ7XBD4</accession>
<evidence type="ECO:0000313" key="7">
    <source>
        <dbReference type="RefSeq" id="XP_032828171.1"/>
    </source>
</evidence>
<dbReference type="Pfam" id="PF05667">
    <property type="entry name" value="CCDC22_CC"/>
    <property type="match status" value="1"/>
</dbReference>
<evidence type="ECO:0000313" key="9">
    <source>
        <dbReference type="RefSeq" id="XP_032828173.1"/>
    </source>
</evidence>
<dbReference type="InterPro" id="IPR048349">
    <property type="entry name" value="CCDC22_N"/>
</dbReference>
<evidence type="ECO:0000256" key="3">
    <source>
        <dbReference type="SAM" id="MobiDB-lite"/>
    </source>
</evidence>
<dbReference type="Proteomes" id="UP001318040">
    <property type="component" value="Chromosome 48"/>
</dbReference>
<feature type="region of interest" description="Disordered" evidence="3">
    <location>
        <begin position="317"/>
        <end position="348"/>
    </location>
</feature>
<evidence type="ECO:0000259" key="4">
    <source>
        <dbReference type="Pfam" id="PF05667"/>
    </source>
</evidence>